<dbReference type="InterPro" id="IPR007627">
    <property type="entry name" value="RNA_pol_sigma70_r2"/>
</dbReference>
<gene>
    <name evidence="8" type="ORF">GCM10022255_023630</name>
</gene>
<dbReference type="RefSeq" id="WP_345124369.1">
    <property type="nucleotide sequence ID" value="NZ_BAABAT010000004.1"/>
</dbReference>
<evidence type="ECO:0000256" key="4">
    <source>
        <dbReference type="ARBA" id="ARBA00023125"/>
    </source>
</evidence>
<evidence type="ECO:0000313" key="9">
    <source>
        <dbReference type="Proteomes" id="UP001500620"/>
    </source>
</evidence>
<dbReference type="InterPro" id="IPR036388">
    <property type="entry name" value="WH-like_DNA-bd_sf"/>
</dbReference>
<dbReference type="InterPro" id="IPR013324">
    <property type="entry name" value="RNA_pol_sigma_r3/r4-like"/>
</dbReference>
<evidence type="ECO:0000256" key="5">
    <source>
        <dbReference type="ARBA" id="ARBA00023163"/>
    </source>
</evidence>
<evidence type="ECO:0000259" key="6">
    <source>
        <dbReference type="Pfam" id="PF04542"/>
    </source>
</evidence>
<dbReference type="Pfam" id="PF08281">
    <property type="entry name" value="Sigma70_r4_2"/>
    <property type="match status" value="1"/>
</dbReference>
<keyword evidence="3" id="KW-0731">Sigma factor</keyword>
<evidence type="ECO:0000256" key="1">
    <source>
        <dbReference type="ARBA" id="ARBA00010641"/>
    </source>
</evidence>
<dbReference type="SUPFAM" id="SSF88946">
    <property type="entry name" value="Sigma2 domain of RNA polymerase sigma factors"/>
    <property type="match status" value="1"/>
</dbReference>
<dbReference type="Gene3D" id="1.10.10.10">
    <property type="entry name" value="Winged helix-like DNA-binding domain superfamily/Winged helix DNA-binding domain"/>
    <property type="match status" value="1"/>
</dbReference>
<dbReference type="InterPro" id="IPR013325">
    <property type="entry name" value="RNA_pol_sigma_r2"/>
</dbReference>
<dbReference type="EMBL" id="BAABAT010000004">
    <property type="protein sequence ID" value="GAA4247502.1"/>
    <property type="molecule type" value="Genomic_DNA"/>
</dbReference>
<feature type="domain" description="RNA polymerase sigma factor 70 region 4 type 2" evidence="7">
    <location>
        <begin position="104"/>
        <end position="155"/>
    </location>
</feature>
<accession>A0ABP8D4U4</accession>
<evidence type="ECO:0000256" key="3">
    <source>
        <dbReference type="ARBA" id="ARBA00023082"/>
    </source>
</evidence>
<dbReference type="InterPro" id="IPR014284">
    <property type="entry name" value="RNA_pol_sigma-70_dom"/>
</dbReference>
<keyword evidence="9" id="KW-1185">Reference proteome</keyword>
<keyword evidence="5" id="KW-0804">Transcription</keyword>
<dbReference type="Proteomes" id="UP001500620">
    <property type="component" value="Unassembled WGS sequence"/>
</dbReference>
<reference evidence="9" key="1">
    <citation type="journal article" date="2019" name="Int. J. Syst. Evol. Microbiol.">
        <title>The Global Catalogue of Microorganisms (GCM) 10K type strain sequencing project: providing services to taxonomists for standard genome sequencing and annotation.</title>
        <authorList>
            <consortium name="The Broad Institute Genomics Platform"/>
            <consortium name="The Broad Institute Genome Sequencing Center for Infectious Disease"/>
            <person name="Wu L."/>
            <person name="Ma J."/>
        </authorList>
    </citation>
    <scope>NUCLEOTIDE SEQUENCE [LARGE SCALE GENOMIC DNA]</scope>
    <source>
        <strain evidence="9">JCM 17441</strain>
    </source>
</reference>
<keyword evidence="2" id="KW-0805">Transcription regulation</keyword>
<dbReference type="NCBIfam" id="TIGR02983">
    <property type="entry name" value="SigE-fam_strep"/>
    <property type="match status" value="1"/>
</dbReference>
<dbReference type="Gene3D" id="1.10.1740.10">
    <property type="match status" value="1"/>
</dbReference>
<protein>
    <submittedName>
        <fullName evidence="8">SigE family RNA polymerase sigma factor</fullName>
    </submittedName>
</protein>
<feature type="domain" description="RNA polymerase sigma-70 region 2" evidence="6">
    <location>
        <begin position="15"/>
        <end position="74"/>
    </location>
</feature>
<comment type="caution">
    <text evidence="8">The sequence shown here is derived from an EMBL/GenBank/DDBJ whole genome shotgun (WGS) entry which is preliminary data.</text>
</comment>
<dbReference type="InterPro" id="IPR013249">
    <property type="entry name" value="RNA_pol_sigma70_r4_t2"/>
</dbReference>
<name>A0ABP8D4U4_9ACTN</name>
<dbReference type="SUPFAM" id="SSF88659">
    <property type="entry name" value="Sigma3 and sigma4 domains of RNA polymerase sigma factors"/>
    <property type="match status" value="1"/>
</dbReference>
<keyword evidence="4" id="KW-0238">DNA-binding</keyword>
<evidence type="ECO:0000259" key="7">
    <source>
        <dbReference type="Pfam" id="PF08281"/>
    </source>
</evidence>
<dbReference type="PANTHER" id="PTHR43133">
    <property type="entry name" value="RNA POLYMERASE ECF-TYPE SIGMA FACTO"/>
    <property type="match status" value="1"/>
</dbReference>
<evidence type="ECO:0000256" key="2">
    <source>
        <dbReference type="ARBA" id="ARBA00023015"/>
    </source>
</evidence>
<dbReference type="PANTHER" id="PTHR43133:SF50">
    <property type="entry name" value="ECF RNA POLYMERASE SIGMA FACTOR SIGM"/>
    <property type="match status" value="1"/>
</dbReference>
<evidence type="ECO:0000313" key="8">
    <source>
        <dbReference type="EMBL" id="GAA4247502.1"/>
    </source>
</evidence>
<organism evidence="8 9">
    <name type="scientific">Dactylosporangium darangshiense</name>
    <dbReference type="NCBI Taxonomy" id="579108"/>
    <lineage>
        <taxon>Bacteria</taxon>
        <taxon>Bacillati</taxon>
        <taxon>Actinomycetota</taxon>
        <taxon>Actinomycetes</taxon>
        <taxon>Micromonosporales</taxon>
        <taxon>Micromonosporaceae</taxon>
        <taxon>Dactylosporangium</taxon>
    </lineage>
</organism>
<sequence>MQVEFTEFVLGRSHALLRFAYLLTADRHLAEDLTQEALVRAHRRWSGIVGAEGPEPYVRKAILRQYLSWRRRRSFTERPVADLPDALPGTIAEDAAGRVVEADAMWSLLSALPRSQRAVMVLRYYEDLPDAEIARLLNCSTSTVRVHAFHALNKLRAALAVRRVAPAPGGHT</sequence>
<dbReference type="CDD" id="cd06171">
    <property type="entry name" value="Sigma70_r4"/>
    <property type="match status" value="1"/>
</dbReference>
<dbReference type="InterPro" id="IPR014325">
    <property type="entry name" value="RNA_pol_sigma-E_actinobac"/>
</dbReference>
<dbReference type="NCBIfam" id="TIGR02937">
    <property type="entry name" value="sigma70-ECF"/>
    <property type="match status" value="1"/>
</dbReference>
<dbReference type="InterPro" id="IPR039425">
    <property type="entry name" value="RNA_pol_sigma-70-like"/>
</dbReference>
<comment type="similarity">
    <text evidence="1">Belongs to the sigma-70 factor family. ECF subfamily.</text>
</comment>
<dbReference type="Pfam" id="PF04542">
    <property type="entry name" value="Sigma70_r2"/>
    <property type="match status" value="1"/>
</dbReference>
<proteinExistence type="inferred from homology"/>